<feature type="non-terminal residue" evidence="1">
    <location>
        <position position="77"/>
    </location>
</feature>
<reference evidence="2" key="1">
    <citation type="submission" date="2015-09" db="EMBL/GenBank/DDBJ databases">
        <authorList>
            <consortium name="Pathogen Informatics"/>
        </authorList>
    </citation>
    <scope>NUCLEOTIDE SEQUENCE [LARGE SCALE GENOMIC DNA]</scope>
    <source>
        <strain evidence="2">Lake Konstanz</strain>
    </source>
</reference>
<name>A0A0S4JMU4_BODSA</name>
<dbReference type="Proteomes" id="UP000051952">
    <property type="component" value="Unassembled WGS sequence"/>
</dbReference>
<organism evidence="1 2">
    <name type="scientific">Bodo saltans</name>
    <name type="common">Flagellated protozoan</name>
    <dbReference type="NCBI Taxonomy" id="75058"/>
    <lineage>
        <taxon>Eukaryota</taxon>
        <taxon>Discoba</taxon>
        <taxon>Euglenozoa</taxon>
        <taxon>Kinetoplastea</taxon>
        <taxon>Metakinetoplastina</taxon>
        <taxon>Eubodonida</taxon>
        <taxon>Bodonidae</taxon>
        <taxon>Bodo</taxon>
    </lineage>
</organism>
<keyword evidence="2" id="KW-1185">Reference proteome</keyword>
<evidence type="ECO:0000313" key="2">
    <source>
        <dbReference type="Proteomes" id="UP000051952"/>
    </source>
</evidence>
<sequence>MVGCFTDGMHETQHRRAHSQLFVVVVDRDPLRHQPRQRHHHQLTHRLHHLPHQRPHHRYQHRRLHLHLPHRHLWQRR</sequence>
<protein>
    <submittedName>
        <fullName evidence="1">Uncharacterized protein</fullName>
    </submittedName>
</protein>
<accession>A0A0S4JMU4</accession>
<gene>
    <name evidence="1" type="ORF">BSAL_39390</name>
</gene>
<proteinExistence type="predicted"/>
<dbReference type="EMBL" id="CYKH01002086">
    <property type="protein sequence ID" value="CUG92793.1"/>
    <property type="molecule type" value="Genomic_DNA"/>
</dbReference>
<evidence type="ECO:0000313" key="1">
    <source>
        <dbReference type="EMBL" id="CUG92793.1"/>
    </source>
</evidence>
<dbReference type="VEuPathDB" id="TriTrypDB:BSAL_39390"/>
<dbReference type="AlphaFoldDB" id="A0A0S4JMU4"/>